<dbReference type="Pfam" id="PF13508">
    <property type="entry name" value="Acetyltransf_7"/>
    <property type="match status" value="1"/>
</dbReference>
<evidence type="ECO:0000313" key="2">
    <source>
        <dbReference type="EMBL" id="OPG15429.1"/>
    </source>
</evidence>
<dbReference type="PROSITE" id="PS51186">
    <property type="entry name" value="GNAT"/>
    <property type="match status" value="1"/>
</dbReference>
<dbReference type="AlphaFoldDB" id="A0A1V4ER75"/>
<name>A0A1V4ER75_9BACL</name>
<organism evidence="2 3">
    <name type="scientific">Ferroacidibacillus organovorans</name>
    <dbReference type="NCBI Taxonomy" id="1765683"/>
    <lineage>
        <taxon>Bacteria</taxon>
        <taxon>Bacillati</taxon>
        <taxon>Bacillota</taxon>
        <taxon>Bacilli</taxon>
        <taxon>Bacillales</taxon>
        <taxon>Alicyclobacillaceae</taxon>
        <taxon>Ferroacidibacillus</taxon>
    </lineage>
</organism>
<dbReference type="CDD" id="cd04301">
    <property type="entry name" value="NAT_SF"/>
    <property type="match status" value="1"/>
</dbReference>
<sequence length="161" mass="18558">MRRNEIHEGSVIRRLNLLNSDEISTLLNLQRLAYTFEANLIGFYDIPTLKDTIQSLQSCNETFYGYLRKSELCGAISYTKQADVIDICRLVVHPKNFREGIGRALLEYLLSTECDATRFIVSTGQKNTPAVKLYEQYGFKIKSTTEISHDVFIVHFERKII</sequence>
<evidence type="ECO:0000259" key="1">
    <source>
        <dbReference type="PROSITE" id="PS51186"/>
    </source>
</evidence>
<dbReference type="GO" id="GO:0016747">
    <property type="term" value="F:acyltransferase activity, transferring groups other than amino-acyl groups"/>
    <property type="evidence" value="ECO:0007669"/>
    <property type="project" value="InterPro"/>
</dbReference>
<evidence type="ECO:0000313" key="3">
    <source>
        <dbReference type="Proteomes" id="UP000190229"/>
    </source>
</evidence>
<dbReference type="SUPFAM" id="SSF55729">
    <property type="entry name" value="Acyl-CoA N-acyltransferases (Nat)"/>
    <property type="match status" value="1"/>
</dbReference>
<feature type="domain" description="N-acetyltransferase" evidence="1">
    <location>
        <begin position="10"/>
        <end position="158"/>
    </location>
</feature>
<protein>
    <recommendedName>
        <fullName evidence="1">N-acetyltransferase domain-containing protein</fullName>
    </recommendedName>
</protein>
<gene>
    <name evidence="2" type="ORF">B2M26_11900</name>
</gene>
<dbReference type="Proteomes" id="UP000190229">
    <property type="component" value="Unassembled WGS sequence"/>
</dbReference>
<reference evidence="2 3" key="1">
    <citation type="submission" date="2017-02" db="EMBL/GenBank/DDBJ databases">
        <title>Draft genome of Acidibacillus ferrooxidans Huett2.</title>
        <authorList>
            <person name="Schopf S."/>
        </authorList>
    </citation>
    <scope>NUCLEOTIDE SEQUENCE [LARGE SCALE GENOMIC DNA]</scope>
    <source>
        <strain evidence="2 3">Huett2</strain>
    </source>
</reference>
<proteinExistence type="predicted"/>
<accession>A0A1V4ER75</accession>
<comment type="caution">
    <text evidence="2">The sequence shown here is derived from an EMBL/GenBank/DDBJ whole genome shotgun (WGS) entry which is preliminary data.</text>
</comment>
<dbReference type="EMBL" id="MWPS01000031">
    <property type="protein sequence ID" value="OPG15429.1"/>
    <property type="molecule type" value="Genomic_DNA"/>
</dbReference>
<dbReference type="InterPro" id="IPR016181">
    <property type="entry name" value="Acyl_CoA_acyltransferase"/>
</dbReference>
<keyword evidence="3" id="KW-1185">Reference proteome</keyword>
<dbReference type="Gene3D" id="3.40.630.30">
    <property type="match status" value="1"/>
</dbReference>
<dbReference type="InterPro" id="IPR000182">
    <property type="entry name" value="GNAT_dom"/>
</dbReference>
<dbReference type="OrthoDB" id="46888at2"/>